<feature type="compositionally biased region" description="Polar residues" evidence="1">
    <location>
        <begin position="121"/>
        <end position="133"/>
    </location>
</feature>
<dbReference type="InterPro" id="IPR022024">
    <property type="entry name" value="DUF3602"/>
</dbReference>
<gene>
    <name evidence="2" type="ORF">I9W82_004062</name>
</gene>
<sequence>MTYSTGRGGAGNIHQSKSKTSESDTTTNNTRDHTQQELNKTISGGEQKQVYYSTGRGGAGNIKRSDQLPSPKLVPVGSNTPHLTTSKVTTGRGGFGNMVDNNDPELTRKLQDVDGEKLSKVGSQDLQATNSKGFSVGRGGFGNVVSNSKSRSSSDNEQQGGGMPALYSVSSHGPKKDKKKGGFLEKIKEIFA</sequence>
<dbReference type="InterPro" id="IPR053203">
    <property type="entry name" value="Cisplatin_resist-associated"/>
</dbReference>
<evidence type="ECO:0000313" key="3">
    <source>
        <dbReference type="Proteomes" id="UP000669133"/>
    </source>
</evidence>
<feature type="compositionally biased region" description="Low complexity" evidence="1">
    <location>
        <begin position="143"/>
        <end position="153"/>
    </location>
</feature>
<organism evidence="2 3">
    <name type="scientific">Candida metapsilosis</name>
    <dbReference type="NCBI Taxonomy" id="273372"/>
    <lineage>
        <taxon>Eukaryota</taxon>
        <taxon>Fungi</taxon>
        <taxon>Dikarya</taxon>
        <taxon>Ascomycota</taxon>
        <taxon>Saccharomycotina</taxon>
        <taxon>Pichiomycetes</taxon>
        <taxon>Debaryomycetaceae</taxon>
        <taxon>Candida/Lodderomyces clade</taxon>
        <taxon>Candida</taxon>
    </lineage>
</organism>
<feature type="region of interest" description="Disordered" evidence="1">
    <location>
        <begin position="120"/>
        <end position="182"/>
    </location>
</feature>
<reference evidence="2 3" key="1">
    <citation type="submission" date="2020-12" db="EMBL/GenBank/DDBJ databases">
        <title>Effect of drift, selection, and recombination on the evolution of hybrid genomes in Candida yeast pathogens.</title>
        <authorList>
            <person name="Mixao V."/>
            <person name="Ksiezopolska E."/>
            <person name="Saus E."/>
            <person name="Boekhout T."/>
            <person name="Gacser A."/>
            <person name="Gabaldon T."/>
        </authorList>
    </citation>
    <scope>NUCLEOTIDE SEQUENCE [LARGE SCALE GENOMIC DNA]</scope>
    <source>
        <strain evidence="2 3">BP57</strain>
    </source>
</reference>
<evidence type="ECO:0000313" key="2">
    <source>
        <dbReference type="EMBL" id="KAG5418534.1"/>
    </source>
</evidence>
<feature type="compositionally biased region" description="Polar residues" evidence="1">
    <location>
        <begin position="77"/>
        <end position="89"/>
    </location>
</feature>
<keyword evidence="3" id="KW-1185">Reference proteome</keyword>
<dbReference type="RefSeq" id="XP_067547650.1">
    <property type="nucleotide sequence ID" value="XM_067693095.1"/>
</dbReference>
<accession>A0A8H8DAA1</accession>
<comment type="caution">
    <text evidence="2">The sequence shown here is derived from an EMBL/GenBank/DDBJ whole genome shotgun (WGS) entry which is preliminary data.</text>
</comment>
<dbReference type="PANTHER" id="PTHR34693">
    <property type="entry name" value="PROTEIN PAR32"/>
    <property type="match status" value="1"/>
</dbReference>
<dbReference type="Pfam" id="PF12223">
    <property type="entry name" value="DUF3602"/>
    <property type="match status" value="3"/>
</dbReference>
<proteinExistence type="predicted"/>
<dbReference type="AlphaFoldDB" id="A0A8H8DAA1"/>
<protein>
    <submittedName>
        <fullName evidence="2">Uncharacterized protein</fullName>
    </submittedName>
</protein>
<feature type="compositionally biased region" description="Gly residues" evidence="1">
    <location>
        <begin position="1"/>
        <end position="11"/>
    </location>
</feature>
<name>A0A8H8DAA1_9ASCO</name>
<dbReference type="Proteomes" id="UP000669133">
    <property type="component" value="Unassembled WGS sequence"/>
</dbReference>
<dbReference type="OrthoDB" id="3063476at2759"/>
<dbReference type="EMBL" id="JAEOAQ010000005">
    <property type="protein sequence ID" value="KAG5418534.1"/>
    <property type="molecule type" value="Genomic_DNA"/>
</dbReference>
<dbReference type="GeneID" id="93652691"/>
<feature type="region of interest" description="Disordered" evidence="1">
    <location>
        <begin position="1"/>
        <end position="105"/>
    </location>
</feature>
<evidence type="ECO:0000256" key="1">
    <source>
        <dbReference type="SAM" id="MobiDB-lite"/>
    </source>
</evidence>
<feature type="compositionally biased region" description="Polar residues" evidence="1">
    <location>
        <begin position="36"/>
        <end position="52"/>
    </location>
</feature>
<dbReference type="PANTHER" id="PTHR34693:SF1">
    <property type="entry name" value="PROTEIN PAR32"/>
    <property type="match status" value="1"/>
</dbReference>